<dbReference type="Pfam" id="PF00072">
    <property type="entry name" value="Response_reg"/>
    <property type="match status" value="1"/>
</dbReference>
<dbReference type="InterPro" id="IPR007492">
    <property type="entry name" value="LytTR_DNA-bd_dom"/>
</dbReference>
<dbReference type="SMART" id="SM00850">
    <property type="entry name" value="LytTR"/>
    <property type="match status" value="1"/>
</dbReference>
<feature type="modified residue" description="4-aspartylphosphate" evidence="1">
    <location>
        <position position="56"/>
    </location>
</feature>
<dbReference type="InterPro" id="IPR046947">
    <property type="entry name" value="LytR-like"/>
</dbReference>
<dbReference type="Gene3D" id="3.40.50.2300">
    <property type="match status" value="1"/>
</dbReference>
<dbReference type="PROSITE" id="PS50930">
    <property type="entry name" value="HTH_LYTTR"/>
    <property type="match status" value="1"/>
</dbReference>
<organism evidence="4 5">
    <name type="scientific">Oceanobacillus piezotolerans</name>
    <dbReference type="NCBI Taxonomy" id="2448030"/>
    <lineage>
        <taxon>Bacteria</taxon>
        <taxon>Bacillati</taxon>
        <taxon>Bacillota</taxon>
        <taxon>Bacilli</taxon>
        <taxon>Bacillales</taxon>
        <taxon>Bacillaceae</taxon>
        <taxon>Oceanobacillus</taxon>
    </lineage>
</organism>
<dbReference type="Proteomes" id="UP000270219">
    <property type="component" value="Unassembled WGS sequence"/>
</dbReference>
<evidence type="ECO:0000256" key="1">
    <source>
        <dbReference type="PROSITE-ProRule" id="PRU00169"/>
    </source>
</evidence>
<feature type="domain" description="Response regulatory" evidence="2">
    <location>
        <begin position="5"/>
        <end position="121"/>
    </location>
</feature>
<dbReference type="PANTHER" id="PTHR37299:SF1">
    <property type="entry name" value="STAGE 0 SPORULATION PROTEIN A HOMOLOG"/>
    <property type="match status" value="1"/>
</dbReference>
<evidence type="ECO:0000259" key="2">
    <source>
        <dbReference type="PROSITE" id="PS50110"/>
    </source>
</evidence>
<reference evidence="4 5" key="1">
    <citation type="submission" date="2018-10" db="EMBL/GenBank/DDBJ databases">
        <title>Oceanobacillus sp. YLB-02 draft genome.</title>
        <authorList>
            <person name="Yu L."/>
        </authorList>
    </citation>
    <scope>NUCLEOTIDE SEQUENCE [LARGE SCALE GENOMIC DNA]</scope>
    <source>
        <strain evidence="4 5">YLB-02</strain>
    </source>
</reference>
<name>A0A498DBD7_9BACI</name>
<dbReference type="EMBL" id="RCHR01000002">
    <property type="protein sequence ID" value="RLL47004.1"/>
    <property type="molecule type" value="Genomic_DNA"/>
</dbReference>
<keyword evidence="1" id="KW-0597">Phosphoprotein</keyword>
<evidence type="ECO:0000259" key="3">
    <source>
        <dbReference type="PROSITE" id="PS50930"/>
    </source>
</evidence>
<dbReference type="CDD" id="cd17532">
    <property type="entry name" value="REC_LytTR_AlgR-like"/>
    <property type="match status" value="1"/>
</dbReference>
<accession>A0A498DBD7</accession>
<protein>
    <submittedName>
        <fullName evidence="4">DNA-binding response regulator</fullName>
    </submittedName>
</protein>
<keyword evidence="5" id="KW-1185">Reference proteome</keyword>
<dbReference type="GO" id="GO:0003677">
    <property type="term" value="F:DNA binding"/>
    <property type="evidence" value="ECO:0007669"/>
    <property type="project" value="UniProtKB-KW"/>
</dbReference>
<dbReference type="SUPFAM" id="SSF52172">
    <property type="entry name" value="CheY-like"/>
    <property type="match status" value="1"/>
</dbReference>
<dbReference type="GO" id="GO:0000156">
    <property type="term" value="F:phosphorelay response regulator activity"/>
    <property type="evidence" value="ECO:0007669"/>
    <property type="project" value="InterPro"/>
</dbReference>
<dbReference type="Gene3D" id="2.40.50.1020">
    <property type="entry name" value="LytTr DNA-binding domain"/>
    <property type="match status" value="1"/>
</dbReference>
<dbReference type="Pfam" id="PF04397">
    <property type="entry name" value="LytTR"/>
    <property type="match status" value="1"/>
</dbReference>
<sequence>MMKIYTMIAEDEQLAREELIYLLEKEPDVHLLPSAMTGEQLVELYVEHEPDVIFLDVHMPGMRGVDAAKKITELSYMKVPLFVFTTAYDDYAVEAFEIEAVDYILKPYDSDRLQTAMNRIRKRLEQPEKEGTPQVSSHVKAPAAKLLIDDHDRTVVLSPDSIYYAVPFKRMLEIHTEDKVIVSRMTLQELEKKLQGHAFFRTHRSYLVNLNHIQEITPWFNGTSNVTLRDKKQTTIPVSRAARKQLFELFGN</sequence>
<dbReference type="OrthoDB" id="9809318at2"/>
<feature type="domain" description="HTH LytTR-type" evidence="3">
    <location>
        <begin position="146"/>
        <end position="252"/>
    </location>
</feature>
<evidence type="ECO:0000313" key="4">
    <source>
        <dbReference type="EMBL" id="RLL47004.1"/>
    </source>
</evidence>
<evidence type="ECO:0000313" key="5">
    <source>
        <dbReference type="Proteomes" id="UP000270219"/>
    </source>
</evidence>
<comment type="caution">
    <text evidence="4">The sequence shown here is derived from an EMBL/GenBank/DDBJ whole genome shotgun (WGS) entry which is preliminary data.</text>
</comment>
<dbReference type="PROSITE" id="PS50110">
    <property type="entry name" value="RESPONSE_REGULATORY"/>
    <property type="match status" value="1"/>
</dbReference>
<proteinExistence type="predicted"/>
<gene>
    <name evidence="4" type="ORF">D8M04_07375</name>
</gene>
<dbReference type="AlphaFoldDB" id="A0A498DBD7"/>
<dbReference type="InterPro" id="IPR011006">
    <property type="entry name" value="CheY-like_superfamily"/>
</dbReference>
<keyword evidence="4" id="KW-0238">DNA-binding</keyword>
<dbReference type="PANTHER" id="PTHR37299">
    <property type="entry name" value="TRANSCRIPTIONAL REGULATOR-RELATED"/>
    <property type="match status" value="1"/>
</dbReference>
<dbReference type="InterPro" id="IPR001789">
    <property type="entry name" value="Sig_transdc_resp-reg_receiver"/>
</dbReference>
<dbReference type="SMART" id="SM00448">
    <property type="entry name" value="REC"/>
    <property type="match status" value="1"/>
</dbReference>